<feature type="region of interest" description="Disordered" evidence="1">
    <location>
        <begin position="295"/>
        <end position="326"/>
    </location>
</feature>
<feature type="region of interest" description="Disordered" evidence="1">
    <location>
        <begin position="225"/>
        <end position="244"/>
    </location>
</feature>
<feature type="region of interest" description="Disordered" evidence="1">
    <location>
        <begin position="190"/>
        <end position="210"/>
    </location>
</feature>
<comment type="caution">
    <text evidence="2">The sequence shown here is derived from an EMBL/GenBank/DDBJ whole genome shotgun (WGS) entry which is preliminary data.</text>
</comment>
<feature type="compositionally biased region" description="Low complexity" evidence="1">
    <location>
        <begin position="159"/>
        <end position="176"/>
    </location>
</feature>
<feature type="compositionally biased region" description="Basic and acidic residues" evidence="1">
    <location>
        <begin position="121"/>
        <end position="130"/>
    </location>
</feature>
<accession>A0A8K1C2K2</accession>
<protein>
    <submittedName>
        <fullName evidence="2">Uncharacterized protein</fullName>
    </submittedName>
</protein>
<evidence type="ECO:0000256" key="1">
    <source>
        <dbReference type="SAM" id="MobiDB-lite"/>
    </source>
</evidence>
<organism evidence="2 3">
    <name type="scientific">Pythium oligandrum</name>
    <name type="common">Mycoparasitic fungus</name>
    <dbReference type="NCBI Taxonomy" id="41045"/>
    <lineage>
        <taxon>Eukaryota</taxon>
        <taxon>Sar</taxon>
        <taxon>Stramenopiles</taxon>
        <taxon>Oomycota</taxon>
        <taxon>Peronosporomycetes</taxon>
        <taxon>Pythiales</taxon>
        <taxon>Pythiaceae</taxon>
        <taxon>Pythium</taxon>
    </lineage>
</organism>
<dbReference type="AlphaFoldDB" id="A0A8K1C2K2"/>
<sequence length="348" mass="38330">MSDRTTGSSSGVHQSAKMMEAQAYFQQVVKQELQVLLTSGLDRDVAVKMLLHRIVESTDAPEESDVKRVMKQFQMNYDDAVRALIVKQEIGRLKRQGLDAFAAIEELTRKMQRISVPSSSEDEHSDKDEMSDQASVDGSVEGEEDKRQGSSEQAEDSVETSASVVEDSSSSSRVEVQPLSLCQRIDQVSISSVPPAPPSSPTASTPASHRNTAFTLFSAHSRKRRVNNGGVDSTPSSPHRSVFNTTHRPVVDRPLSPTFRFPKSKKQKIWTDEHDPLFNVTTHKTVLPASASPTAISASAEAEPLETPSRFIGKRQRKGPSSPLFDAIDVDDALVHVAKRHRKHHSPE</sequence>
<feature type="region of interest" description="Disordered" evidence="1">
    <location>
        <begin position="113"/>
        <end position="178"/>
    </location>
</feature>
<reference evidence="2" key="1">
    <citation type="submission" date="2019-03" db="EMBL/GenBank/DDBJ databases">
        <title>Long read genome sequence of the mycoparasitic Pythium oligandrum ATCC 38472 isolated from sugarbeet rhizosphere.</title>
        <authorList>
            <person name="Gaulin E."/>
        </authorList>
    </citation>
    <scope>NUCLEOTIDE SEQUENCE</scope>
    <source>
        <strain evidence="2">ATCC 38472_TT</strain>
    </source>
</reference>
<gene>
    <name evidence="2" type="ORF">Poli38472_013176</name>
</gene>
<proteinExistence type="predicted"/>
<evidence type="ECO:0000313" key="2">
    <source>
        <dbReference type="EMBL" id="TMW55285.1"/>
    </source>
</evidence>
<keyword evidence="3" id="KW-1185">Reference proteome</keyword>
<name>A0A8K1C2K2_PYTOL</name>
<dbReference type="EMBL" id="SPLM01000148">
    <property type="protein sequence ID" value="TMW55285.1"/>
    <property type="molecule type" value="Genomic_DNA"/>
</dbReference>
<dbReference type="Proteomes" id="UP000794436">
    <property type="component" value="Unassembled WGS sequence"/>
</dbReference>
<feature type="compositionally biased region" description="Polar residues" evidence="1">
    <location>
        <begin position="230"/>
        <end position="244"/>
    </location>
</feature>
<evidence type="ECO:0000313" key="3">
    <source>
        <dbReference type="Proteomes" id="UP000794436"/>
    </source>
</evidence>
<dbReference type="OrthoDB" id="75248at2759"/>